<proteinExistence type="predicted"/>
<evidence type="ECO:0000313" key="2">
    <source>
        <dbReference type="Proteomes" id="UP000277580"/>
    </source>
</evidence>
<protein>
    <submittedName>
        <fullName evidence="1">Uncharacterized protein</fullName>
    </submittedName>
</protein>
<dbReference type="AlphaFoldDB" id="A0A3N4KE75"/>
<keyword evidence="2" id="KW-1185">Reference proteome</keyword>
<dbReference type="EMBL" id="ML119178">
    <property type="protein sequence ID" value="RPB07632.1"/>
    <property type="molecule type" value="Genomic_DNA"/>
</dbReference>
<dbReference type="InParanoid" id="A0A3N4KE75"/>
<name>A0A3N4KE75_9PEZI</name>
<gene>
    <name evidence="1" type="ORF">P167DRAFT_549603</name>
</gene>
<sequence>MWGAGRDHSFFADSPVRCRPETAQAFGGGDTCTQMGIQYAEKPIWEVVVELLHRLIGLVPACAALHRCAVVGKLECRGDQHTWVRNEYGWEDRASSQTPLGLCLPTTMHGCNVIIMAVWPSFFEDSIGSVPACVRSCRFGGGGGPVDADAAGTPLGLPVCARMEVSAVETLFLMPRAFEYANIHCFAEFIGSVPTFSTRHHVNWSRSTCEKGTGYSAGTTAP</sequence>
<reference evidence="1 2" key="1">
    <citation type="journal article" date="2018" name="Nat. Ecol. Evol.">
        <title>Pezizomycetes genomes reveal the molecular basis of ectomycorrhizal truffle lifestyle.</title>
        <authorList>
            <person name="Murat C."/>
            <person name="Payen T."/>
            <person name="Noel B."/>
            <person name="Kuo A."/>
            <person name="Morin E."/>
            <person name="Chen J."/>
            <person name="Kohler A."/>
            <person name="Krizsan K."/>
            <person name="Balestrini R."/>
            <person name="Da Silva C."/>
            <person name="Montanini B."/>
            <person name="Hainaut M."/>
            <person name="Levati E."/>
            <person name="Barry K.W."/>
            <person name="Belfiori B."/>
            <person name="Cichocki N."/>
            <person name="Clum A."/>
            <person name="Dockter R.B."/>
            <person name="Fauchery L."/>
            <person name="Guy J."/>
            <person name="Iotti M."/>
            <person name="Le Tacon F."/>
            <person name="Lindquist E.A."/>
            <person name="Lipzen A."/>
            <person name="Malagnac F."/>
            <person name="Mello A."/>
            <person name="Molinier V."/>
            <person name="Miyauchi S."/>
            <person name="Poulain J."/>
            <person name="Riccioni C."/>
            <person name="Rubini A."/>
            <person name="Sitrit Y."/>
            <person name="Splivallo R."/>
            <person name="Traeger S."/>
            <person name="Wang M."/>
            <person name="Zifcakova L."/>
            <person name="Wipf D."/>
            <person name="Zambonelli A."/>
            <person name="Paolocci F."/>
            <person name="Nowrousian M."/>
            <person name="Ottonello S."/>
            <person name="Baldrian P."/>
            <person name="Spatafora J.W."/>
            <person name="Henrissat B."/>
            <person name="Nagy L.G."/>
            <person name="Aury J.M."/>
            <person name="Wincker P."/>
            <person name="Grigoriev I.V."/>
            <person name="Bonfante P."/>
            <person name="Martin F.M."/>
        </authorList>
    </citation>
    <scope>NUCLEOTIDE SEQUENCE [LARGE SCALE GENOMIC DNA]</scope>
    <source>
        <strain evidence="1 2">CCBAS932</strain>
    </source>
</reference>
<organism evidence="1 2">
    <name type="scientific">Morchella conica CCBAS932</name>
    <dbReference type="NCBI Taxonomy" id="1392247"/>
    <lineage>
        <taxon>Eukaryota</taxon>
        <taxon>Fungi</taxon>
        <taxon>Dikarya</taxon>
        <taxon>Ascomycota</taxon>
        <taxon>Pezizomycotina</taxon>
        <taxon>Pezizomycetes</taxon>
        <taxon>Pezizales</taxon>
        <taxon>Morchellaceae</taxon>
        <taxon>Morchella</taxon>
    </lineage>
</organism>
<dbReference type="Proteomes" id="UP000277580">
    <property type="component" value="Unassembled WGS sequence"/>
</dbReference>
<accession>A0A3N4KE75</accession>
<evidence type="ECO:0000313" key="1">
    <source>
        <dbReference type="EMBL" id="RPB07632.1"/>
    </source>
</evidence>